<evidence type="ECO:0000313" key="6">
    <source>
        <dbReference type="Proteomes" id="UP000316759"/>
    </source>
</evidence>
<feature type="domain" description="NADH-ubiquinone oxidoreductase 75 kDa subunit mitochondrial-like" evidence="4">
    <location>
        <begin position="320"/>
        <end position="376"/>
    </location>
</feature>
<dbReference type="OrthoDB" id="10249365at2759"/>
<dbReference type="PANTHER" id="PTHR43105">
    <property type="entry name" value="RESPIRATORY NITRATE REDUCTASE"/>
    <property type="match status" value="1"/>
</dbReference>
<evidence type="ECO:0000256" key="2">
    <source>
        <dbReference type="ARBA" id="ARBA00034078"/>
    </source>
</evidence>
<dbReference type="PANTHER" id="PTHR43105:SF13">
    <property type="entry name" value="NADH-UBIQUINONE OXIDOREDUCTASE 75 KDA SUBUNIT, MITOCHONDRIAL"/>
    <property type="match status" value="1"/>
</dbReference>
<reference evidence="5 6" key="1">
    <citation type="submission" date="2019-04" db="EMBL/GenBank/DDBJ databases">
        <title>Annotation for the trematode Fasciola gigantica.</title>
        <authorList>
            <person name="Choi Y.-J."/>
        </authorList>
    </citation>
    <scope>NUCLEOTIDE SEQUENCE [LARGE SCALE GENOMIC DNA]</scope>
    <source>
        <strain evidence="5">Uganda_cow_1</strain>
    </source>
</reference>
<dbReference type="STRING" id="46835.A0A504YUE1"/>
<dbReference type="Pfam" id="PF00384">
    <property type="entry name" value="Molybdopterin"/>
    <property type="match status" value="1"/>
</dbReference>
<dbReference type="GO" id="GO:0016651">
    <property type="term" value="F:oxidoreductase activity, acting on NAD(P)H"/>
    <property type="evidence" value="ECO:0007669"/>
    <property type="project" value="InterPro"/>
</dbReference>
<dbReference type="InterPro" id="IPR050123">
    <property type="entry name" value="Prok_molybdopt-oxidoreductase"/>
</dbReference>
<evidence type="ECO:0000259" key="3">
    <source>
        <dbReference type="Pfam" id="PF00384"/>
    </source>
</evidence>
<dbReference type="Pfam" id="PF09326">
    <property type="entry name" value="NADH_dhqG_C"/>
    <property type="match status" value="1"/>
</dbReference>
<gene>
    <name evidence="5" type="ORF">FGIG_09222</name>
</gene>
<dbReference type="GO" id="GO:0051536">
    <property type="term" value="F:iron-sulfur cluster binding"/>
    <property type="evidence" value="ECO:0007669"/>
    <property type="project" value="InterPro"/>
</dbReference>
<comment type="caution">
    <text evidence="5">The sequence shown here is derived from an EMBL/GenBank/DDBJ whole genome shotgun (WGS) entry which is preliminary data.</text>
</comment>
<sequence length="388" mass="42973">MHLRPFTTRTDIRSNYLFNSRISGVEEADLLLLVGTNPRFEAPTLNARIRKCWIHNDLQVAMIGPRVDLTYDYEHLGDSVSVLHELVSGKHPFAKRLAGAEQPMIILGSECMQRPDNAAIHKNAMSLASQISGSKTKNPVFNVLHRFNLNITSYNNNHCETFSKQFTSAHSFRVLFSLQYASQVAALDLGYTPSVSGIRQAKPRVVFLVGADRGKVSREDLPKDCLVVFVGHHGDRGALMADVVLPGAAYTEKNAIYANTEGRAQHTQIAVFPPGLGREDWRIFRAISEVVGLPLPYDNLEQVRSRIASIAPGLLEFDVVQPAASESQEVANQLLKMSPNSEAMDKNQPINLSLLTLSDYYITDCISRASQTMAKCVKAVNDAEAKMY</sequence>
<dbReference type="Gene3D" id="3.40.50.740">
    <property type="match status" value="1"/>
</dbReference>
<dbReference type="EMBL" id="SUNJ01003893">
    <property type="protein sequence ID" value="TPP64913.1"/>
    <property type="molecule type" value="Genomic_DNA"/>
</dbReference>
<accession>A0A504YUE1</accession>
<proteinExistence type="predicted"/>
<organism evidence="5 6">
    <name type="scientific">Fasciola gigantica</name>
    <name type="common">Giant liver fluke</name>
    <dbReference type="NCBI Taxonomy" id="46835"/>
    <lineage>
        <taxon>Eukaryota</taxon>
        <taxon>Metazoa</taxon>
        <taxon>Spiralia</taxon>
        <taxon>Lophotrochozoa</taxon>
        <taxon>Platyhelminthes</taxon>
        <taxon>Trematoda</taxon>
        <taxon>Digenea</taxon>
        <taxon>Plagiorchiida</taxon>
        <taxon>Echinostomata</taxon>
        <taxon>Echinostomatoidea</taxon>
        <taxon>Fasciolidae</taxon>
        <taxon>Fasciola</taxon>
    </lineage>
</organism>
<evidence type="ECO:0000256" key="1">
    <source>
        <dbReference type="ARBA" id="ARBA00001966"/>
    </source>
</evidence>
<dbReference type="InterPro" id="IPR006656">
    <property type="entry name" value="Mopterin_OxRdtase"/>
</dbReference>
<name>A0A504YUE1_FASGI</name>
<dbReference type="AlphaFoldDB" id="A0A504YUE1"/>
<dbReference type="GO" id="GO:0016020">
    <property type="term" value="C:membrane"/>
    <property type="evidence" value="ECO:0007669"/>
    <property type="project" value="TreeGrafter"/>
</dbReference>
<comment type="cofactor">
    <cofactor evidence="2">
        <name>[2Fe-2S] cluster</name>
        <dbReference type="ChEBI" id="CHEBI:190135"/>
    </cofactor>
</comment>
<evidence type="ECO:0000313" key="5">
    <source>
        <dbReference type="EMBL" id="TPP64913.1"/>
    </source>
</evidence>
<dbReference type="SUPFAM" id="SSF53706">
    <property type="entry name" value="Formate dehydrogenase/DMSO reductase, domains 1-3"/>
    <property type="match status" value="1"/>
</dbReference>
<dbReference type="Proteomes" id="UP000316759">
    <property type="component" value="Unassembled WGS sequence"/>
</dbReference>
<protein>
    <submittedName>
        <fullName evidence="5">NDUS1</fullName>
    </submittedName>
</protein>
<dbReference type="InterPro" id="IPR015405">
    <property type="entry name" value="NDUFS1-like_C"/>
</dbReference>
<feature type="domain" description="Molybdopterin oxidoreductase" evidence="3">
    <location>
        <begin position="7"/>
        <end position="290"/>
    </location>
</feature>
<comment type="cofactor">
    <cofactor evidence="1">
        <name>[4Fe-4S] cluster</name>
        <dbReference type="ChEBI" id="CHEBI:49883"/>
    </cofactor>
</comment>
<keyword evidence="6" id="KW-1185">Reference proteome</keyword>
<evidence type="ECO:0000259" key="4">
    <source>
        <dbReference type="Pfam" id="PF09326"/>
    </source>
</evidence>